<keyword evidence="1" id="KW-0812">Transmembrane</keyword>
<comment type="caution">
    <text evidence="2">The sequence shown here is derived from an EMBL/GenBank/DDBJ whole genome shotgun (WGS) entry which is preliminary data.</text>
</comment>
<organism evidence="2 3">
    <name type="scientific">Shewanella mangrovisoli</name>
    <dbReference type="NCBI Taxonomy" id="2864211"/>
    <lineage>
        <taxon>Bacteria</taxon>
        <taxon>Pseudomonadati</taxon>
        <taxon>Pseudomonadota</taxon>
        <taxon>Gammaproteobacteria</taxon>
        <taxon>Alteromonadales</taxon>
        <taxon>Shewanellaceae</taxon>
        <taxon>Shewanella</taxon>
    </lineage>
</organism>
<dbReference type="InterPro" id="IPR005240">
    <property type="entry name" value="DUF389"/>
</dbReference>
<feature type="transmembrane region" description="Helical" evidence="1">
    <location>
        <begin position="177"/>
        <end position="197"/>
    </location>
</feature>
<keyword evidence="3" id="KW-1185">Reference proteome</keyword>
<dbReference type="EMBL" id="JBHFGU010000002">
    <property type="protein sequence ID" value="MFB2619454.1"/>
    <property type="molecule type" value="Genomic_DNA"/>
</dbReference>
<dbReference type="Proteomes" id="UP001576708">
    <property type="component" value="Unassembled WGS sequence"/>
</dbReference>
<feature type="transmembrane region" description="Helical" evidence="1">
    <location>
        <begin position="144"/>
        <end position="165"/>
    </location>
</feature>
<keyword evidence="1" id="KW-1133">Transmembrane helix</keyword>
<gene>
    <name evidence="2" type="ORF">ACE02W_06520</name>
</gene>
<feature type="transmembrane region" description="Helical" evidence="1">
    <location>
        <begin position="20"/>
        <end position="42"/>
    </location>
</feature>
<feature type="transmembrane region" description="Helical" evidence="1">
    <location>
        <begin position="119"/>
        <end position="137"/>
    </location>
</feature>
<proteinExistence type="predicted"/>
<sequence length="336" mass="36844">MSEDIKDHKEITRANIRVNAQLDVPFLAMNTLAAIIASYGLLANSAAVVIGAMIVAMLFSPILGLALGLVEGEKLLVRHAIKSLIVGSILVYFTAFLIGFLHSDIPITPEIMARTAPNFLDLMVAFAGGAAGAYATISPRLSTSFVGVAIATALVPPLCASAILLGHGNFELARGAFLLTFTNIIAIQFVSSVVLWLNGFHGFYFWQKSSIWELLKRNVISLVLLLLLVVALSYNLQKVVARQLYESKVIRVVGEELLNYPNLRLIRVNIDEENGIQMVRVMVGGLEKPDAKGFVRQLEKRLAEEDKTRPAAVRLRYVQVDVFDRDGEVKAIAERD</sequence>
<name>A0ABV4VGM8_9GAMM</name>
<evidence type="ECO:0000256" key="1">
    <source>
        <dbReference type="SAM" id="Phobius"/>
    </source>
</evidence>
<dbReference type="PANTHER" id="PTHR20992:SF9">
    <property type="entry name" value="AT15442P-RELATED"/>
    <property type="match status" value="1"/>
</dbReference>
<feature type="transmembrane region" description="Helical" evidence="1">
    <location>
        <begin position="48"/>
        <end position="69"/>
    </location>
</feature>
<keyword evidence="1" id="KW-0472">Membrane</keyword>
<accession>A0ABV4VGM8</accession>
<dbReference type="RefSeq" id="WP_342201131.1">
    <property type="nucleotide sequence ID" value="NZ_JBCATE010000002.1"/>
</dbReference>
<dbReference type="NCBIfam" id="TIGR00341">
    <property type="entry name" value="TIGR00341 family protein"/>
    <property type="match status" value="1"/>
</dbReference>
<feature type="transmembrane region" description="Helical" evidence="1">
    <location>
        <begin position="218"/>
        <end position="236"/>
    </location>
</feature>
<evidence type="ECO:0000313" key="3">
    <source>
        <dbReference type="Proteomes" id="UP001576708"/>
    </source>
</evidence>
<dbReference type="PANTHER" id="PTHR20992">
    <property type="entry name" value="AT15442P-RELATED"/>
    <property type="match status" value="1"/>
</dbReference>
<reference evidence="2 3" key="1">
    <citation type="submission" date="2024-09" db="EMBL/GenBank/DDBJ databases">
        <authorList>
            <person name="Zhang Y."/>
        </authorList>
    </citation>
    <scope>NUCLEOTIDE SEQUENCE [LARGE SCALE GENOMIC DNA]</scope>
    <source>
        <strain evidence="2 3">ZJ318</strain>
    </source>
</reference>
<dbReference type="Pfam" id="PF04087">
    <property type="entry name" value="DUF389"/>
    <property type="match status" value="1"/>
</dbReference>
<feature type="transmembrane region" description="Helical" evidence="1">
    <location>
        <begin position="81"/>
        <end position="99"/>
    </location>
</feature>
<evidence type="ECO:0000313" key="2">
    <source>
        <dbReference type="EMBL" id="MFB2619454.1"/>
    </source>
</evidence>
<protein>
    <submittedName>
        <fullName evidence="2">TIGR00341 family protein</fullName>
    </submittedName>
</protein>